<evidence type="ECO:0000259" key="3">
    <source>
        <dbReference type="Pfam" id="PF20151"/>
    </source>
</evidence>
<feature type="transmembrane region" description="Helical" evidence="2">
    <location>
        <begin position="264"/>
        <end position="285"/>
    </location>
</feature>
<name>A0A0C3BLD8_HEBCY</name>
<keyword evidence="2" id="KW-0472">Membrane</keyword>
<organism evidence="4 5">
    <name type="scientific">Hebeloma cylindrosporum</name>
    <dbReference type="NCBI Taxonomy" id="76867"/>
    <lineage>
        <taxon>Eukaryota</taxon>
        <taxon>Fungi</taxon>
        <taxon>Dikarya</taxon>
        <taxon>Basidiomycota</taxon>
        <taxon>Agaricomycotina</taxon>
        <taxon>Agaricomycetes</taxon>
        <taxon>Agaricomycetidae</taxon>
        <taxon>Agaricales</taxon>
        <taxon>Agaricineae</taxon>
        <taxon>Hymenogastraceae</taxon>
        <taxon>Hebeloma</taxon>
    </lineage>
</organism>
<feature type="domain" description="DUF6533" evidence="3">
    <location>
        <begin position="16"/>
        <end position="57"/>
    </location>
</feature>
<accession>A0A0C3BLD8</accession>
<keyword evidence="2" id="KW-1133">Transmembrane helix</keyword>
<feature type="transmembrane region" description="Helical" evidence="2">
    <location>
        <begin position="108"/>
        <end position="131"/>
    </location>
</feature>
<dbReference type="InterPro" id="IPR045340">
    <property type="entry name" value="DUF6533"/>
</dbReference>
<dbReference type="Proteomes" id="UP000053424">
    <property type="component" value="Unassembled WGS sequence"/>
</dbReference>
<evidence type="ECO:0000313" key="5">
    <source>
        <dbReference type="Proteomes" id="UP000053424"/>
    </source>
</evidence>
<protein>
    <recommendedName>
        <fullName evidence="3">DUF6533 domain-containing protein</fullName>
    </recommendedName>
</protein>
<dbReference type="Pfam" id="PF20151">
    <property type="entry name" value="DUF6533"/>
    <property type="match status" value="1"/>
</dbReference>
<dbReference type="OrthoDB" id="2657950at2759"/>
<keyword evidence="5" id="KW-1185">Reference proteome</keyword>
<reference evidence="4 5" key="1">
    <citation type="submission" date="2014-04" db="EMBL/GenBank/DDBJ databases">
        <authorList>
            <consortium name="DOE Joint Genome Institute"/>
            <person name="Kuo A."/>
            <person name="Gay G."/>
            <person name="Dore J."/>
            <person name="Kohler A."/>
            <person name="Nagy L.G."/>
            <person name="Floudas D."/>
            <person name="Copeland A."/>
            <person name="Barry K.W."/>
            <person name="Cichocki N."/>
            <person name="Veneault-Fourrey C."/>
            <person name="LaButti K."/>
            <person name="Lindquist E.A."/>
            <person name="Lipzen A."/>
            <person name="Lundell T."/>
            <person name="Morin E."/>
            <person name="Murat C."/>
            <person name="Sun H."/>
            <person name="Tunlid A."/>
            <person name="Henrissat B."/>
            <person name="Grigoriev I.V."/>
            <person name="Hibbett D.S."/>
            <person name="Martin F."/>
            <person name="Nordberg H.P."/>
            <person name="Cantor M.N."/>
            <person name="Hua S.X."/>
        </authorList>
    </citation>
    <scope>NUCLEOTIDE SEQUENCE [LARGE SCALE GENOMIC DNA]</scope>
    <source>
        <strain evidence="5">h7</strain>
    </source>
</reference>
<evidence type="ECO:0000313" key="4">
    <source>
        <dbReference type="EMBL" id="KIM37520.1"/>
    </source>
</evidence>
<feature type="transmembrane region" description="Helical" evidence="2">
    <location>
        <begin position="41"/>
        <end position="60"/>
    </location>
</feature>
<feature type="transmembrane region" description="Helical" evidence="2">
    <location>
        <begin position="235"/>
        <end position="258"/>
    </location>
</feature>
<feature type="transmembrane region" description="Helical" evidence="2">
    <location>
        <begin position="195"/>
        <end position="214"/>
    </location>
</feature>
<evidence type="ECO:0000256" key="1">
    <source>
        <dbReference type="SAM" id="MobiDB-lite"/>
    </source>
</evidence>
<dbReference type="HOGENOM" id="CLU_035509_6_1_1"/>
<proteinExistence type="predicted"/>
<dbReference type="EMBL" id="KN831796">
    <property type="protein sequence ID" value="KIM37520.1"/>
    <property type="molecule type" value="Genomic_DNA"/>
</dbReference>
<feature type="compositionally biased region" description="Pro residues" evidence="1">
    <location>
        <begin position="138"/>
        <end position="182"/>
    </location>
</feature>
<reference evidence="5" key="2">
    <citation type="submission" date="2015-01" db="EMBL/GenBank/DDBJ databases">
        <title>Evolutionary Origins and Diversification of the Mycorrhizal Mutualists.</title>
        <authorList>
            <consortium name="DOE Joint Genome Institute"/>
            <consortium name="Mycorrhizal Genomics Consortium"/>
            <person name="Kohler A."/>
            <person name="Kuo A."/>
            <person name="Nagy L.G."/>
            <person name="Floudas D."/>
            <person name="Copeland A."/>
            <person name="Barry K.W."/>
            <person name="Cichocki N."/>
            <person name="Veneault-Fourrey C."/>
            <person name="LaButti K."/>
            <person name="Lindquist E.A."/>
            <person name="Lipzen A."/>
            <person name="Lundell T."/>
            <person name="Morin E."/>
            <person name="Murat C."/>
            <person name="Riley R."/>
            <person name="Ohm R."/>
            <person name="Sun H."/>
            <person name="Tunlid A."/>
            <person name="Henrissat B."/>
            <person name="Grigoriev I.V."/>
            <person name="Hibbett D.S."/>
            <person name="Martin F."/>
        </authorList>
    </citation>
    <scope>NUCLEOTIDE SEQUENCE [LARGE SCALE GENOMIC DNA]</scope>
    <source>
        <strain evidence="5">h7</strain>
    </source>
</reference>
<evidence type="ECO:0000256" key="2">
    <source>
        <dbReference type="SAM" id="Phobius"/>
    </source>
</evidence>
<sequence>MAGQMMNADVLSRHVVLSALTWVLYDYFVTLEDEVTYFWKMSSGTLIFFWIRYYTIFLVVFDTTQIHIFSTVKIMTRSLIVGAILLWSIEIIMQMRVYLLFNRSRRVAVVNGVLFVISVGVFLWIFLYNAIHHPKNVPPPPRRPPPPGGHPPPGHPPPPGPPPPGGPPVPGRPPPHGPPPPWKNGCSLSMGDARWATWLPATIFEFVLFGMAVYKTIISTSAKTMLNNRRSLTAILLQENMVYFFTVGCLLIFNNVMAVCATGIPWFGFGPFHASLGIATCRMLIHLRKFASKSLEAETGNNVLPNLDRTLEIPP</sequence>
<dbReference type="AlphaFoldDB" id="A0A0C3BLD8"/>
<feature type="region of interest" description="Disordered" evidence="1">
    <location>
        <begin position="138"/>
        <end position="183"/>
    </location>
</feature>
<gene>
    <name evidence="4" type="ORF">M413DRAFT_30739</name>
</gene>
<keyword evidence="2" id="KW-0812">Transmembrane</keyword>